<dbReference type="SUPFAM" id="SSF57625">
    <property type="entry name" value="Invertebrate chitin-binding proteins"/>
    <property type="match status" value="1"/>
</dbReference>
<proteinExistence type="predicted"/>
<dbReference type="InterPro" id="IPR036508">
    <property type="entry name" value="Chitin-bd_dom_sf"/>
</dbReference>
<evidence type="ECO:0000259" key="2">
    <source>
        <dbReference type="PROSITE" id="PS50940"/>
    </source>
</evidence>
<dbReference type="AlphaFoldDB" id="A0AAU9UXW7"/>
<keyword evidence="4" id="KW-1185">Reference proteome</keyword>
<dbReference type="InterPro" id="IPR002557">
    <property type="entry name" value="Chitin-bd_dom"/>
</dbReference>
<gene>
    <name evidence="3" type="ORF">EEDITHA_LOCUS17936</name>
</gene>
<protein>
    <recommendedName>
        <fullName evidence="2">Chitin-binding type-2 domain-containing protein</fullName>
    </recommendedName>
</protein>
<keyword evidence="1" id="KW-0732">Signal</keyword>
<comment type="caution">
    <text evidence="3">The sequence shown here is derived from an EMBL/GenBank/DDBJ whole genome shotgun (WGS) entry which is preliminary data.</text>
</comment>
<dbReference type="GO" id="GO:0008061">
    <property type="term" value="F:chitin binding"/>
    <property type="evidence" value="ECO:0007669"/>
    <property type="project" value="InterPro"/>
</dbReference>
<dbReference type="EMBL" id="CAKOGL010000026">
    <property type="protein sequence ID" value="CAH2103424.1"/>
    <property type="molecule type" value="Genomic_DNA"/>
</dbReference>
<evidence type="ECO:0000313" key="3">
    <source>
        <dbReference type="EMBL" id="CAH2103424.1"/>
    </source>
</evidence>
<dbReference type="Proteomes" id="UP001153954">
    <property type="component" value="Unassembled WGS sequence"/>
</dbReference>
<dbReference type="SMART" id="SM00494">
    <property type="entry name" value="ChtBD2"/>
    <property type="match status" value="1"/>
</dbReference>
<evidence type="ECO:0000313" key="4">
    <source>
        <dbReference type="Proteomes" id="UP001153954"/>
    </source>
</evidence>
<dbReference type="GO" id="GO:0005576">
    <property type="term" value="C:extracellular region"/>
    <property type="evidence" value="ECO:0007669"/>
    <property type="project" value="InterPro"/>
</dbReference>
<accession>A0AAU9UXW7</accession>
<feature type="chain" id="PRO_5043426363" description="Chitin-binding type-2 domain-containing protein" evidence="1">
    <location>
        <begin position="23"/>
        <end position="110"/>
    </location>
</feature>
<name>A0AAU9UXW7_EUPED</name>
<sequence>MDRCTITFFMILFVLVYNRIEAKQEEDDCQQVEQHMSKRCLENSVTRVSCKNFNSDDALLPHPDDCELFYYCVSPDHEPICRQCPAQLHFNPIKHVCDVPERAGCVVSVF</sequence>
<feature type="domain" description="Chitin-binding type-2" evidence="2">
    <location>
        <begin position="47"/>
        <end position="107"/>
    </location>
</feature>
<organism evidence="3 4">
    <name type="scientific">Euphydryas editha</name>
    <name type="common">Edith's checkerspot</name>
    <dbReference type="NCBI Taxonomy" id="104508"/>
    <lineage>
        <taxon>Eukaryota</taxon>
        <taxon>Metazoa</taxon>
        <taxon>Ecdysozoa</taxon>
        <taxon>Arthropoda</taxon>
        <taxon>Hexapoda</taxon>
        <taxon>Insecta</taxon>
        <taxon>Pterygota</taxon>
        <taxon>Neoptera</taxon>
        <taxon>Endopterygota</taxon>
        <taxon>Lepidoptera</taxon>
        <taxon>Glossata</taxon>
        <taxon>Ditrysia</taxon>
        <taxon>Papilionoidea</taxon>
        <taxon>Nymphalidae</taxon>
        <taxon>Nymphalinae</taxon>
        <taxon>Euphydryas</taxon>
    </lineage>
</organism>
<reference evidence="3" key="1">
    <citation type="submission" date="2022-03" db="EMBL/GenBank/DDBJ databases">
        <authorList>
            <person name="Tunstrom K."/>
        </authorList>
    </citation>
    <scope>NUCLEOTIDE SEQUENCE</scope>
</reference>
<feature type="signal peptide" evidence="1">
    <location>
        <begin position="1"/>
        <end position="22"/>
    </location>
</feature>
<dbReference type="Pfam" id="PF01607">
    <property type="entry name" value="CBM_14"/>
    <property type="match status" value="1"/>
</dbReference>
<dbReference type="PROSITE" id="PS50940">
    <property type="entry name" value="CHIT_BIND_II"/>
    <property type="match status" value="1"/>
</dbReference>
<dbReference type="Gene3D" id="2.170.140.10">
    <property type="entry name" value="Chitin binding domain"/>
    <property type="match status" value="1"/>
</dbReference>
<evidence type="ECO:0000256" key="1">
    <source>
        <dbReference type="SAM" id="SignalP"/>
    </source>
</evidence>